<protein>
    <submittedName>
        <fullName evidence="2">Uncharacterized protein</fullName>
    </submittedName>
</protein>
<name>A0A8T2MX19_9TELE</name>
<gene>
    <name evidence="2" type="ORF">JZ751_017266</name>
</gene>
<sequence>MRIKCGCHLINTRPRPYRSSVDTEGADSRMRAAGPALEISSQKAGGQSAAGREGERSETLPNGPTQRGYPAPATAHVCLAVTYTAVSMGTETNRAGRE</sequence>
<evidence type="ECO:0000313" key="3">
    <source>
        <dbReference type="Proteomes" id="UP000824540"/>
    </source>
</evidence>
<keyword evidence="3" id="KW-1185">Reference proteome</keyword>
<dbReference type="Proteomes" id="UP000824540">
    <property type="component" value="Unassembled WGS sequence"/>
</dbReference>
<accession>A0A8T2MX19</accession>
<evidence type="ECO:0000313" key="2">
    <source>
        <dbReference type="EMBL" id="KAG9331750.1"/>
    </source>
</evidence>
<organism evidence="2 3">
    <name type="scientific">Albula glossodonta</name>
    <name type="common">roundjaw bonefish</name>
    <dbReference type="NCBI Taxonomy" id="121402"/>
    <lineage>
        <taxon>Eukaryota</taxon>
        <taxon>Metazoa</taxon>
        <taxon>Chordata</taxon>
        <taxon>Craniata</taxon>
        <taxon>Vertebrata</taxon>
        <taxon>Euteleostomi</taxon>
        <taxon>Actinopterygii</taxon>
        <taxon>Neopterygii</taxon>
        <taxon>Teleostei</taxon>
        <taxon>Albuliformes</taxon>
        <taxon>Albulidae</taxon>
        <taxon>Albula</taxon>
    </lineage>
</organism>
<proteinExistence type="predicted"/>
<comment type="caution">
    <text evidence="2">The sequence shown here is derived from an EMBL/GenBank/DDBJ whole genome shotgun (WGS) entry which is preliminary data.</text>
</comment>
<evidence type="ECO:0000256" key="1">
    <source>
        <dbReference type="SAM" id="MobiDB-lite"/>
    </source>
</evidence>
<dbReference type="AlphaFoldDB" id="A0A8T2MX19"/>
<reference evidence="2" key="1">
    <citation type="thesis" date="2021" institute="BYU ScholarsArchive" country="Provo, UT, USA">
        <title>Applications of and Algorithms for Genome Assembly and Genomic Analyses with an Emphasis on Marine Teleosts.</title>
        <authorList>
            <person name="Pickett B.D."/>
        </authorList>
    </citation>
    <scope>NUCLEOTIDE SEQUENCE</scope>
    <source>
        <strain evidence="2">HI-2016</strain>
    </source>
</reference>
<dbReference type="EMBL" id="JAFBMS010000298">
    <property type="protein sequence ID" value="KAG9331750.1"/>
    <property type="molecule type" value="Genomic_DNA"/>
</dbReference>
<feature type="region of interest" description="Disordered" evidence="1">
    <location>
        <begin position="13"/>
        <end position="71"/>
    </location>
</feature>